<dbReference type="InterPro" id="IPR050179">
    <property type="entry name" value="Trans_hexapeptide_repeat"/>
</dbReference>
<dbReference type="Pfam" id="PF14602">
    <property type="entry name" value="Hexapep_2"/>
    <property type="match status" value="1"/>
</dbReference>
<dbReference type="AlphaFoldDB" id="A0A4U8UF24"/>
<dbReference type="Pfam" id="PF00132">
    <property type="entry name" value="Hexapep"/>
    <property type="match status" value="1"/>
</dbReference>
<dbReference type="Gene3D" id="2.160.10.10">
    <property type="entry name" value="Hexapeptide repeat proteins"/>
    <property type="match status" value="1"/>
</dbReference>
<name>A0A4U8UF24_9HELI</name>
<dbReference type="EMBL" id="JRPC02000007">
    <property type="protein sequence ID" value="TLE16359.1"/>
    <property type="molecule type" value="Genomic_DNA"/>
</dbReference>
<protein>
    <submittedName>
        <fullName evidence="2">Acyltransferase</fullName>
    </submittedName>
</protein>
<keyword evidence="2" id="KW-0808">Transferase</keyword>
<keyword evidence="3" id="KW-1185">Reference proteome</keyword>
<dbReference type="InterPro" id="IPR001451">
    <property type="entry name" value="Hexapep"/>
</dbReference>
<dbReference type="SUPFAM" id="SSF51161">
    <property type="entry name" value="Trimeric LpxA-like enzymes"/>
    <property type="match status" value="1"/>
</dbReference>
<dbReference type="InterPro" id="IPR011004">
    <property type="entry name" value="Trimer_LpxA-like_sf"/>
</dbReference>
<sequence>MEQDLRNTRLKKILRIFSFLRYQKKVAYNRVLPVSEYFNDRITKARNLGWGEGSSCYDNVYIFGDVKVGKNTFVGPFCILDGSGGLEIGSFCSISAGVHIYTHNSVKWAFSGGEKSYEYDLVVIEDHCYIGPNVVITQGVRISKGAVVGACSFVNCDVPPYTKVAGIPAKKIGESKNMECRNFKEEFSGGGGQSSIIYLFPSCSLGGFYESA</sequence>
<dbReference type="PANTHER" id="PTHR43300">
    <property type="entry name" value="ACETYLTRANSFERASE"/>
    <property type="match status" value="1"/>
</dbReference>
<proteinExistence type="inferred from homology"/>
<evidence type="ECO:0000256" key="1">
    <source>
        <dbReference type="ARBA" id="ARBA00007274"/>
    </source>
</evidence>
<organism evidence="2 3">
    <name type="scientific">Helicobacter apodemus</name>
    <dbReference type="NCBI Taxonomy" id="135569"/>
    <lineage>
        <taxon>Bacteria</taxon>
        <taxon>Pseudomonadati</taxon>
        <taxon>Campylobacterota</taxon>
        <taxon>Epsilonproteobacteria</taxon>
        <taxon>Campylobacterales</taxon>
        <taxon>Helicobacteraceae</taxon>
        <taxon>Helicobacter</taxon>
    </lineage>
</organism>
<evidence type="ECO:0000313" key="3">
    <source>
        <dbReference type="Proteomes" id="UP000029920"/>
    </source>
</evidence>
<dbReference type="PANTHER" id="PTHR43300:SF11">
    <property type="entry name" value="ACETYLTRANSFERASE RV3034C-RELATED"/>
    <property type="match status" value="1"/>
</dbReference>
<dbReference type="CDD" id="cd04647">
    <property type="entry name" value="LbH_MAT_like"/>
    <property type="match status" value="1"/>
</dbReference>
<comment type="similarity">
    <text evidence="1">Belongs to the transferase hexapeptide repeat family.</text>
</comment>
<dbReference type="Proteomes" id="UP000029920">
    <property type="component" value="Unassembled WGS sequence"/>
</dbReference>
<accession>A0A4U8UF24</accession>
<reference evidence="2 3" key="1">
    <citation type="journal article" date="2014" name="Genome Announc.">
        <title>Draft genome sequences of eight enterohepatic helicobacter species isolated from both laboratory and wild rodents.</title>
        <authorList>
            <person name="Sheh A."/>
            <person name="Shen Z."/>
            <person name="Fox J.G."/>
        </authorList>
    </citation>
    <scope>NUCLEOTIDE SEQUENCE [LARGE SCALE GENOMIC DNA]</scope>
    <source>
        <strain evidence="2 3">MIT-03-7007</strain>
    </source>
</reference>
<gene>
    <name evidence="2" type="ORF">LS72_003630</name>
</gene>
<evidence type="ECO:0000313" key="2">
    <source>
        <dbReference type="EMBL" id="TLE16359.1"/>
    </source>
</evidence>
<dbReference type="GO" id="GO:0016746">
    <property type="term" value="F:acyltransferase activity"/>
    <property type="evidence" value="ECO:0007669"/>
    <property type="project" value="UniProtKB-KW"/>
</dbReference>
<comment type="caution">
    <text evidence="2">The sequence shown here is derived from an EMBL/GenBank/DDBJ whole genome shotgun (WGS) entry which is preliminary data.</text>
</comment>
<keyword evidence="2" id="KW-0012">Acyltransferase</keyword>